<organism evidence="1 2">
    <name type="scientific">Blastopirellula marina DSM 3645</name>
    <dbReference type="NCBI Taxonomy" id="314230"/>
    <lineage>
        <taxon>Bacteria</taxon>
        <taxon>Pseudomonadati</taxon>
        <taxon>Planctomycetota</taxon>
        <taxon>Planctomycetia</taxon>
        <taxon>Pirellulales</taxon>
        <taxon>Pirellulaceae</taxon>
        <taxon>Blastopirellula</taxon>
    </lineage>
</organism>
<comment type="caution">
    <text evidence="1">The sequence shown here is derived from an EMBL/GenBank/DDBJ whole genome shotgun (WGS) entry which is preliminary data.</text>
</comment>
<dbReference type="EMBL" id="AANZ01000030">
    <property type="protein sequence ID" value="EAQ77617.1"/>
    <property type="molecule type" value="Genomic_DNA"/>
</dbReference>
<sequence>MALNNGHFPNATGLFQPVFIPSAAIVPLDGRIIPGAETIVSAGEDQRSRFCKTEHSTTFSRSPSLIGQQRSMMIGRKRQSRKMPWRKNVLDSLAMRWSIVPQRKDKTTMRPSQNWRRRLAVALSFRVKEEE</sequence>
<evidence type="ECO:0000313" key="1">
    <source>
        <dbReference type="EMBL" id="EAQ77617.1"/>
    </source>
</evidence>
<gene>
    <name evidence="1" type="ORF">DSM3645_24867</name>
</gene>
<evidence type="ECO:0000313" key="2">
    <source>
        <dbReference type="Proteomes" id="UP000004358"/>
    </source>
</evidence>
<dbReference type="HOGENOM" id="CLU_1923529_0_0_0"/>
<dbReference type="AlphaFoldDB" id="A4A0U0"/>
<reference evidence="1 2" key="1">
    <citation type="submission" date="2006-02" db="EMBL/GenBank/DDBJ databases">
        <authorList>
            <person name="Amann R."/>
            <person name="Ferriera S."/>
            <person name="Johnson J."/>
            <person name="Kravitz S."/>
            <person name="Halpern A."/>
            <person name="Remington K."/>
            <person name="Beeson K."/>
            <person name="Tran B."/>
            <person name="Rogers Y.-H."/>
            <person name="Friedman R."/>
            <person name="Venter J.C."/>
        </authorList>
    </citation>
    <scope>NUCLEOTIDE SEQUENCE [LARGE SCALE GENOMIC DNA]</scope>
    <source>
        <strain evidence="1 2">DSM 3645</strain>
    </source>
</reference>
<accession>A4A0U0</accession>
<dbReference type="Proteomes" id="UP000004358">
    <property type="component" value="Unassembled WGS sequence"/>
</dbReference>
<proteinExistence type="predicted"/>
<name>A4A0U0_9BACT</name>
<protein>
    <submittedName>
        <fullName evidence="1">Uncharacterized protein</fullName>
    </submittedName>
</protein>